<dbReference type="PIRSF" id="PIRSF026782">
    <property type="entry name" value="CbiD"/>
    <property type="match status" value="1"/>
</dbReference>
<gene>
    <name evidence="5" type="primary">cbiD</name>
    <name evidence="7" type="ORF">EV678_0975</name>
</gene>
<keyword evidence="2 5" id="KW-0489">Methyltransferase</keyword>
<dbReference type="RefSeq" id="WP_130458706.1">
    <property type="nucleotide sequence ID" value="NZ_SHKM01000001.1"/>
</dbReference>
<dbReference type="InterPro" id="IPR002748">
    <property type="entry name" value="CbiD"/>
</dbReference>
<dbReference type="PANTHER" id="PTHR35863">
    <property type="entry name" value="COBALT-PRECORRIN-5B C(1)-METHYLTRANSFERASE"/>
    <property type="match status" value="1"/>
</dbReference>
<comment type="function">
    <text evidence="5">Catalyzes the methylation of C-1 in cobalt-precorrin-5B to form cobalt-precorrin-6A.</text>
</comment>
<comment type="catalytic activity">
    <reaction evidence="5">
        <text>Co-precorrin-5B + S-adenosyl-L-methionine = Co-precorrin-6A + S-adenosyl-L-homocysteine</text>
        <dbReference type="Rhea" id="RHEA:26285"/>
        <dbReference type="ChEBI" id="CHEBI:57856"/>
        <dbReference type="ChEBI" id="CHEBI:59789"/>
        <dbReference type="ChEBI" id="CHEBI:60063"/>
        <dbReference type="ChEBI" id="CHEBI:60064"/>
        <dbReference type="EC" id="2.1.1.195"/>
    </reaction>
</comment>
<protein>
    <recommendedName>
        <fullName evidence="5">Cobalt-precorrin-5B C(1)-methyltransferase</fullName>
        <ecNumber evidence="5">2.1.1.195</ecNumber>
    </recommendedName>
    <alternativeName>
        <fullName evidence="5">Cobalt-precorrin-6A synthase</fullName>
    </alternativeName>
</protein>
<comment type="similarity">
    <text evidence="5">Belongs to the CbiD family.</text>
</comment>
<dbReference type="InterPro" id="IPR036074">
    <property type="entry name" value="CbiD_sf"/>
</dbReference>
<feature type="region of interest" description="Disordered" evidence="6">
    <location>
        <begin position="1"/>
        <end position="39"/>
    </location>
</feature>
<organism evidence="7 8">
    <name type="scientific">Azospira oryzae</name>
    <dbReference type="NCBI Taxonomy" id="146939"/>
    <lineage>
        <taxon>Bacteria</taxon>
        <taxon>Pseudomonadati</taxon>
        <taxon>Pseudomonadota</taxon>
        <taxon>Betaproteobacteria</taxon>
        <taxon>Rhodocyclales</taxon>
        <taxon>Rhodocyclaceae</taxon>
        <taxon>Azospira</taxon>
    </lineage>
</organism>
<evidence type="ECO:0000313" key="7">
    <source>
        <dbReference type="EMBL" id="RZT90164.1"/>
    </source>
</evidence>
<dbReference type="NCBIfam" id="NF000849">
    <property type="entry name" value="PRK00075.1-1"/>
    <property type="match status" value="1"/>
</dbReference>
<keyword evidence="4 5" id="KW-0949">S-adenosyl-L-methionine</keyword>
<dbReference type="SUPFAM" id="SSF111342">
    <property type="entry name" value="CbiD-like"/>
    <property type="match status" value="1"/>
</dbReference>
<dbReference type="Gene3D" id="3.30.2110.10">
    <property type="entry name" value="CbiD-like"/>
    <property type="match status" value="1"/>
</dbReference>
<dbReference type="Pfam" id="PF01888">
    <property type="entry name" value="CbiD"/>
    <property type="match status" value="1"/>
</dbReference>
<name>A0ABY0IV01_9RHOO</name>
<comment type="caution">
    <text evidence="7">The sequence shown here is derived from an EMBL/GenBank/DDBJ whole genome shotgun (WGS) entry which is preliminary data.</text>
</comment>
<dbReference type="NCBIfam" id="TIGR00312">
    <property type="entry name" value="cbiD"/>
    <property type="match status" value="1"/>
</dbReference>
<dbReference type="EMBL" id="SHKM01000001">
    <property type="protein sequence ID" value="RZT90164.1"/>
    <property type="molecule type" value="Genomic_DNA"/>
</dbReference>
<keyword evidence="1 5" id="KW-0169">Cobalamin biosynthesis</keyword>
<dbReference type="PANTHER" id="PTHR35863:SF1">
    <property type="entry name" value="COBALT-PRECORRIN-5B C(1)-METHYLTRANSFERASE"/>
    <property type="match status" value="1"/>
</dbReference>
<comment type="pathway">
    <text evidence="5">Cofactor biosynthesis; adenosylcobalamin biosynthesis; cob(II)yrinate a,c-diamide from sirohydrochlorin (anaerobic route): step 6/10.</text>
</comment>
<dbReference type="Proteomes" id="UP000292136">
    <property type="component" value="Unassembled WGS sequence"/>
</dbReference>
<feature type="compositionally biased region" description="Basic and acidic residues" evidence="6">
    <location>
        <begin position="20"/>
        <end position="33"/>
    </location>
</feature>
<dbReference type="EC" id="2.1.1.195" evidence="5"/>
<dbReference type="HAMAP" id="MF_00787">
    <property type="entry name" value="CbiD"/>
    <property type="match status" value="1"/>
</dbReference>
<reference evidence="7 8" key="1">
    <citation type="submission" date="2019-02" db="EMBL/GenBank/DDBJ databases">
        <title>Genomic Encyclopedia of Type Strains, Phase IV (KMG-IV): sequencing the most valuable type-strain genomes for metagenomic binning, comparative biology and taxonomic classification.</title>
        <authorList>
            <person name="Goeker M."/>
        </authorList>
    </citation>
    <scope>NUCLEOTIDE SEQUENCE [LARGE SCALE GENOMIC DNA]</scope>
    <source>
        <strain evidence="7 8">DSM 21223</strain>
    </source>
</reference>
<keyword evidence="3 5" id="KW-0808">Transferase</keyword>
<sequence length="398" mass="41504">MPPEAANSAPVNSEAPPPAEKVRKGTAKRERGNRTGFTTGANSAAAAVAATQGLVQGQVPAQIFCRLPNGQEVPFQITDGRVEGEGMPLRAHAVSIKDAGDDPDATHGAHMTADVVRIPGGGGQVILKGGPGVGVVTKEGLGLEVGGPAINPVPRRNISDNVARAGAAILAAGDSLEVTISVPGGEEMAKKTLNARLGILGGISILGTTGIVRPYSTAAFRASVVQAVDVAARQGQTSVVFTTGGRTEKFAMKQLPQLQEACFVQMGDFVKAAFQSAIKRKMQHVYIGAMVGKLTKMGQGLAVTHAWKQEIDRDLLAACATEVGAPADLVEEIRNAETARFAAERLALLGLTVPFHRALAIHAMQSLRACHPGPYQLTVLVCDFEGQFICRVEEGESV</sequence>
<evidence type="ECO:0000313" key="8">
    <source>
        <dbReference type="Proteomes" id="UP000292136"/>
    </source>
</evidence>
<proteinExistence type="inferred from homology"/>
<evidence type="ECO:0000256" key="6">
    <source>
        <dbReference type="SAM" id="MobiDB-lite"/>
    </source>
</evidence>
<evidence type="ECO:0000256" key="4">
    <source>
        <dbReference type="ARBA" id="ARBA00022691"/>
    </source>
</evidence>
<evidence type="ECO:0000256" key="2">
    <source>
        <dbReference type="ARBA" id="ARBA00022603"/>
    </source>
</evidence>
<accession>A0ABY0IV01</accession>
<evidence type="ECO:0000256" key="1">
    <source>
        <dbReference type="ARBA" id="ARBA00022573"/>
    </source>
</evidence>
<evidence type="ECO:0000256" key="5">
    <source>
        <dbReference type="HAMAP-Rule" id="MF_00787"/>
    </source>
</evidence>
<evidence type="ECO:0000256" key="3">
    <source>
        <dbReference type="ARBA" id="ARBA00022679"/>
    </source>
</evidence>
<keyword evidence="8" id="KW-1185">Reference proteome</keyword>